<evidence type="ECO:0000313" key="2">
    <source>
        <dbReference type="Proteomes" id="UP000000305"/>
    </source>
</evidence>
<sequence>MCRINRFPNMSLIKTSRCFTRTKTLGVPERYATRLLQMLKKLYPVEYKKFPNFQCHKNCLVMPHVLKVADLLYLFTASSRNRILTLIIGQATPLNLDALNRNFGLRVRRLRGCLDIILLTGKNSRFQGGTIAWNPAWSWLVSKNDEKSTLWVKMLMHYEVFFNGLSSIYISVTLRVYNSIANDSKQKHLIQNLTRFIGRELRRKPKQETAKLYEPVWAKGVRVPTQLVDSQDCGAFLIYYFVKLLTDKNGEQKISKTNVSRSSKVAQSKRKARTFQREQPIGLAWMLVSDASFGI</sequence>
<name>E9H7B9_DAPPU</name>
<dbReference type="Gene3D" id="3.40.395.10">
    <property type="entry name" value="Adenoviral Proteinase, Chain A"/>
    <property type="match status" value="1"/>
</dbReference>
<dbReference type="EMBL" id="GL732600">
    <property type="protein sequence ID" value="EFX72349.1"/>
    <property type="molecule type" value="Genomic_DNA"/>
</dbReference>
<dbReference type="KEGG" id="dpx:DAPPUDRAFT_110847"/>
<proteinExistence type="predicted"/>
<dbReference type="InParanoid" id="E9H7B9"/>
<protein>
    <submittedName>
        <fullName evidence="1">Uncharacterized protein</fullName>
    </submittedName>
</protein>
<dbReference type="HOGENOM" id="CLU_944183_0_0_1"/>
<reference evidence="1 2" key="1">
    <citation type="journal article" date="2011" name="Science">
        <title>The ecoresponsive genome of Daphnia pulex.</title>
        <authorList>
            <person name="Colbourne J.K."/>
            <person name="Pfrender M.E."/>
            <person name="Gilbert D."/>
            <person name="Thomas W.K."/>
            <person name="Tucker A."/>
            <person name="Oakley T.H."/>
            <person name="Tokishita S."/>
            <person name="Aerts A."/>
            <person name="Arnold G.J."/>
            <person name="Basu M.K."/>
            <person name="Bauer D.J."/>
            <person name="Caceres C.E."/>
            <person name="Carmel L."/>
            <person name="Casola C."/>
            <person name="Choi J.H."/>
            <person name="Detter J.C."/>
            <person name="Dong Q."/>
            <person name="Dusheyko S."/>
            <person name="Eads B.D."/>
            <person name="Frohlich T."/>
            <person name="Geiler-Samerotte K.A."/>
            <person name="Gerlach D."/>
            <person name="Hatcher P."/>
            <person name="Jogdeo S."/>
            <person name="Krijgsveld J."/>
            <person name="Kriventseva E.V."/>
            <person name="Kultz D."/>
            <person name="Laforsch C."/>
            <person name="Lindquist E."/>
            <person name="Lopez J."/>
            <person name="Manak J.R."/>
            <person name="Muller J."/>
            <person name="Pangilinan J."/>
            <person name="Patwardhan R.P."/>
            <person name="Pitluck S."/>
            <person name="Pritham E.J."/>
            <person name="Rechtsteiner A."/>
            <person name="Rho M."/>
            <person name="Rogozin I.B."/>
            <person name="Sakarya O."/>
            <person name="Salamov A."/>
            <person name="Schaack S."/>
            <person name="Shapiro H."/>
            <person name="Shiga Y."/>
            <person name="Skalitzky C."/>
            <person name="Smith Z."/>
            <person name="Souvorov A."/>
            <person name="Sung W."/>
            <person name="Tang Z."/>
            <person name="Tsuchiya D."/>
            <person name="Tu H."/>
            <person name="Vos H."/>
            <person name="Wang M."/>
            <person name="Wolf Y.I."/>
            <person name="Yamagata H."/>
            <person name="Yamada T."/>
            <person name="Ye Y."/>
            <person name="Shaw J.R."/>
            <person name="Andrews J."/>
            <person name="Crease T.J."/>
            <person name="Tang H."/>
            <person name="Lucas S.M."/>
            <person name="Robertson H.M."/>
            <person name="Bork P."/>
            <person name="Koonin E.V."/>
            <person name="Zdobnov E.M."/>
            <person name="Grigoriev I.V."/>
            <person name="Lynch M."/>
            <person name="Boore J.L."/>
        </authorList>
    </citation>
    <scope>NUCLEOTIDE SEQUENCE [LARGE SCALE GENOMIC DNA]</scope>
</reference>
<evidence type="ECO:0000313" key="1">
    <source>
        <dbReference type="EMBL" id="EFX72349.1"/>
    </source>
</evidence>
<keyword evidence="2" id="KW-1185">Reference proteome</keyword>
<gene>
    <name evidence="1" type="ORF">DAPPUDRAFT_110847</name>
</gene>
<dbReference type="Proteomes" id="UP000000305">
    <property type="component" value="Unassembled WGS sequence"/>
</dbReference>
<organism evidence="1 2">
    <name type="scientific">Daphnia pulex</name>
    <name type="common">Water flea</name>
    <dbReference type="NCBI Taxonomy" id="6669"/>
    <lineage>
        <taxon>Eukaryota</taxon>
        <taxon>Metazoa</taxon>
        <taxon>Ecdysozoa</taxon>
        <taxon>Arthropoda</taxon>
        <taxon>Crustacea</taxon>
        <taxon>Branchiopoda</taxon>
        <taxon>Diplostraca</taxon>
        <taxon>Cladocera</taxon>
        <taxon>Anomopoda</taxon>
        <taxon>Daphniidae</taxon>
        <taxon>Daphnia</taxon>
    </lineage>
</organism>
<dbReference type="AlphaFoldDB" id="E9H7B9"/>
<dbReference type="OrthoDB" id="1678912at2759"/>
<accession>E9H7B9</accession>